<evidence type="ECO:0000256" key="4">
    <source>
        <dbReference type="ARBA" id="ARBA00022917"/>
    </source>
</evidence>
<dbReference type="InterPro" id="IPR023584">
    <property type="entry name" value="Ribosome_recyc_fac_dom"/>
</dbReference>
<sequence length="185" mass="20982">MIKDILKDAEGRMKQAIQVLVDDLAGIRTGRASPALVEKIPVEYYGVPTPLMQLASITVPEPRSLLIKPFDPSALKAIEKAILSSNLGLPPNNDGKAIRLNLPPLTEERRRELVKLVHARLEEARVAIRNVRREALNDMREAEKEKLISEDEMKRGEEELQKLTDRYIEEVNRLGEKKEAEIMEV</sequence>
<dbReference type="HAMAP" id="MF_00040">
    <property type="entry name" value="RRF"/>
    <property type="match status" value="1"/>
</dbReference>
<comment type="function">
    <text evidence="5">Responsible for the release of ribosomes from messenger RNA at the termination of protein biosynthesis. May increase the efficiency of translation by recycling ribosomes from one round of translation to another.</text>
</comment>
<evidence type="ECO:0000256" key="5">
    <source>
        <dbReference type="HAMAP-Rule" id="MF_00040"/>
    </source>
</evidence>
<feature type="domain" description="Ribosome recycling factor" evidence="7">
    <location>
        <begin position="22"/>
        <end position="183"/>
    </location>
</feature>
<dbReference type="Pfam" id="PF01765">
    <property type="entry name" value="RRF"/>
    <property type="match status" value="1"/>
</dbReference>
<dbReference type="GO" id="GO:0005737">
    <property type="term" value="C:cytoplasm"/>
    <property type="evidence" value="ECO:0007669"/>
    <property type="project" value="UniProtKB-SubCell"/>
</dbReference>
<dbReference type="PANTHER" id="PTHR20982:SF3">
    <property type="entry name" value="MITOCHONDRIAL RIBOSOME RECYCLING FACTOR PSEUDO 1"/>
    <property type="match status" value="1"/>
</dbReference>
<evidence type="ECO:0000256" key="2">
    <source>
        <dbReference type="ARBA" id="ARBA00005912"/>
    </source>
</evidence>
<dbReference type="FunFam" id="3.30.1360.40:FF:000001">
    <property type="entry name" value="Ribosome-recycling factor"/>
    <property type="match status" value="1"/>
</dbReference>
<dbReference type="PANTHER" id="PTHR20982">
    <property type="entry name" value="RIBOSOME RECYCLING FACTOR"/>
    <property type="match status" value="1"/>
</dbReference>
<feature type="coiled-coil region" evidence="6">
    <location>
        <begin position="125"/>
        <end position="173"/>
    </location>
</feature>
<dbReference type="AlphaFoldDB" id="H5SF16"/>
<dbReference type="InterPro" id="IPR036191">
    <property type="entry name" value="RRF_sf"/>
</dbReference>
<keyword evidence="6" id="KW-0175">Coiled coil</keyword>
<dbReference type="EMBL" id="AP011699">
    <property type="protein sequence ID" value="BAL54752.1"/>
    <property type="molecule type" value="Genomic_DNA"/>
</dbReference>
<dbReference type="InterPro" id="IPR002661">
    <property type="entry name" value="Ribosome_recyc_fac"/>
</dbReference>
<comment type="subcellular location">
    <subcellularLocation>
        <location evidence="1 5">Cytoplasm</location>
    </subcellularLocation>
</comment>
<dbReference type="GO" id="GO:0043023">
    <property type="term" value="F:ribosomal large subunit binding"/>
    <property type="evidence" value="ECO:0007669"/>
    <property type="project" value="TreeGrafter"/>
</dbReference>
<keyword evidence="3 5" id="KW-0963">Cytoplasm</keyword>
<reference evidence="8" key="1">
    <citation type="journal article" date="2005" name="Environ. Microbiol.">
        <title>Genetic and functional properties of uncultivated thermophilic crenarchaeotes from a subsurface gold mine as revealed by analysis of genome fragments.</title>
        <authorList>
            <person name="Nunoura T."/>
            <person name="Hirayama H."/>
            <person name="Takami H."/>
            <person name="Oida H."/>
            <person name="Nishi S."/>
            <person name="Shimamura S."/>
            <person name="Suzuki Y."/>
            <person name="Inagaki F."/>
            <person name="Takai K."/>
            <person name="Nealson K.H."/>
            <person name="Horikoshi K."/>
        </authorList>
    </citation>
    <scope>NUCLEOTIDE SEQUENCE</scope>
</reference>
<dbReference type="NCBIfam" id="TIGR00496">
    <property type="entry name" value="frr"/>
    <property type="match status" value="1"/>
</dbReference>
<name>H5SF16_9CHLR</name>
<evidence type="ECO:0000256" key="6">
    <source>
        <dbReference type="SAM" id="Coils"/>
    </source>
</evidence>
<dbReference type="CDD" id="cd00520">
    <property type="entry name" value="RRF"/>
    <property type="match status" value="1"/>
</dbReference>
<gene>
    <name evidence="5" type="primary">frr</name>
    <name evidence="8" type="ORF">HGMM_F19G07C03</name>
</gene>
<organism evidence="8">
    <name type="scientific">uncultured Chloroflexota bacterium</name>
    <dbReference type="NCBI Taxonomy" id="166587"/>
    <lineage>
        <taxon>Bacteria</taxon>
        <taxon>Bacillati</taxon>
        <taxon>Chloroflexota</taxon>
        <taxon>environmental samples</taxon>
    </lineage>
</organism>
<accession>H5SF16</accession>
<dbReference type="Gene3D" id="3.30.1360.40">
    <property type="match status" value="1"/>
</dbReference>
<evidence type="ECO:0000259" key="7">
    <source>
        <dbReference type="Pfam" id="PF01765"/>
    </source>
</evidence>
<dbReference type="SUPFAM" id="SSF55194">
    <property type="entry name" value="Ribosome recycling factor, RRF"/>
    <property type="match status" value="1"/>
</dbReference>
<dbReference type="FunFam" id="1.10.132.20:FF:000001">
    <property type="entry name" value="Ribosome-recycling factor"/>
    <property type="match status" value="1"/>
</dbReference>
<dbReference type="GO" id="GO:0006415">
    <property type="term" value="P:translational termination"/>
    <property type="evidence" value="ECO:0007669"/>
    <property type="project" value="UniProtKB-UniRule"/>
</dbReference>
<comment type="similarity">
    <text evidence="2 5">Belongs to the RRF family.</text>
</comment>
<keyword evidence="4 5" id="KW-0648">Protein biosynthesis</keyword>
<proteinExistence type="inferred from homology"/>
<dbReference type="Gene3D" id="1.10.132.20">
    <property type="entry name" value="Ribosome-recycling factor"/>
    <property type="match status" value="1"/>
</dbReference>
<protein>
    <recommendedName>
        <fullName evidence="5">Ribosome-recycling factor</fullName>
        <shortName evidence="5">RRF</shortName>
    </recommendedName>
    <alternativeName>
        <fullName evidence="5">Ribosome-releasing factor</fullName>
    </alternativeName>
</protein>
<evidence type="ECO:0000256" key="1">
    <source>
        <dbReference type="ARBA" id="ARBA00004496"/>
    </source>
</evidence>
<evidence type="ECO:0000256" key="3">
    <source>
        <dbReference type="ARBA" id="ARBA00022490"/>
    </source>
</evidence>
<reference evidence="8" key="2">
    <citation type="journal article" date="2012" name="PLoS ONE">
        <title>A Deeply Branching Thermophilic Bacterium with an Ancient Acetyl-CoA Pathway Dominates a Subsurface Ecosystem.</title>
        <authorList>
            <person name="Takami H."/>
            <person name="Noguchi H."/>
            <person name="Takaki Y."/>
            <person name="Uchiyama I."/>
            <person name="Toyoda A."/>
            <person name="Nishi S."/>
            <person name="Chee G.-J."/>
            <person name="Arai W."/>
            <person name="Nunoura T."/>
            <person name="Itoh T."/>
            <person name="Hattori M."/>
            <person name="Takai K."/>
        </authorList>
    </citation>
    <scope>NUCLEOTIDE SEQUENCE</scope>
</reference>
<evidence type="ECO:0000313" key="8">
    <source>
        <dbReference type="EMBL" id="BAL54752.1"/>
    </source>
</evidence>